<dbReference type="AlphaFoldDB" id="A0A1J0GMA9"/>
<evidence type="ECO:0000256" key="3">
    <source>
        <dbReference type="ARBA" id="ARBA00022989"/>
    </source>
</evidence>
<dbReference type="PANTHER" id="PTHR21016:SF25">
    <property type="entry name" value="TM2 DOMAIN-CONTAINING PROTEIN DDB_G0277895-RELATED"/>
    <property type="match status" value="1"/>
</dbReference>
<dbReference type="GO" id="GO:0016020">
    <property type="term" value="C:membrane"/>
    <property type="evidence" value="ECO:0007669"/>
    <property type="project" value="UniProtKB-SubCell"/>
</dbReference>
<evidence type="ECO:0000256" key="1">
    <source>
        <dbReference type="ARBA" id="ARBA00004141"/>
    </source>
</evidence>
<dbReference type="EMBL" id="CP015756">
    <property type="protein sequence ID" value="APC42485.1"/>
    <property type="molecule type" value="Genomic_DNA"/>
</dbReference>
<feature type="transmembrane region" description="Helical" evidence="5">
    <location>
        <begin position="41"/>
        <end position="61"/>
    </location>
</feature>
<dbReference type="RefSeq" id="WP_071614773.1">
    <property type="nucleotide sequence ID" value="NZ_CP015756.1"/>
</dbReference>
<proteinExistence type="predicted"/>
<keyword evidence="2 5" id="KW-0812">Transmembrane</keyword>
<keyword evidence="9" id="KW-1185">Reference proteome</keyword>
<dbReference type="InterPro" id="IPR007829">
    <property type="entry name" value="TM2"/>
</dbReference>
<evidence type="ECO:0000256" key="4">
    <source>
        <dbReference type="ARBA" id="ARBA00023136"/>
    </source>
</evidence>
<keyword evidence="3 5" id="KW-1133">Transmembrane helix</keyword>
<evidence type="ECO:0000313" key="8">
    <source>
        <dbReference type="EMBL" id="APC42485.1"/>
    </source>
</evidence>
<feature type="domain" description="Zinc-ribbon" evidence="7">
    <location>
        <begin position="2"/>
        <end position="21"/>
    </location>
</feature>
<dbReference type="STRING" id="1552.A7L45_21820"/>
<dbReference type="Pfam" id="PF13240">
    <property type="entry name" value="Zn_Ribbon_1"/>
    <property type="match status" value="1"/>
</dbReference>
<protein>
    <recommendedName>
        <fullName evidence="10">TM2 domain-containing protein</fullName>
    </recommendedName>
</protein>
<feature type="transmembrane region" description="Helical" evidence="5">
    <location>
        <begin position="68"/>
        <end position="93"/>
    </location>
</feature>
<evidence type="ECO:0000259" key="6">
    <source>
        <dbReference type="Pfam" id="PF05154"/>
    </source>
</evidence>
<sequence length="108" mass="12114">MFCHNCNSQNDDGSNFCKVCGINLLIQTNMTQDRNISSKNWLLTLLLCIFFGAVGIHRFYVGKIGTGILMILTFGGFGIWVLVDLILIVTNAFTDANGLELNKNLYRY</sequence>
<dbReference type="PANTHER" id="PTHR21016">
    <property type="entry name" value="BETA-AMYLOID BINDING PROTEIN-RELATED"/>
    <property type="match status" value="1"/>
</dbReference>
<dbReference type="Proteomes" id="UP000182569">
    <property type="component" value="Chromosome"/>
</dbReference>
<comment type="subcellular location">
    <subcellularLocation>
        <location evidence="1">Membrane</location>
        <topology evidence="1">Multi-pass membrane protein</topology>
    </subcellularLocation>
</comment>
<dbReference type="InterPro" id="IPR050932">
    <property type="entry name" value="TM2D1-3-like"/>
</dbReference>
<name>A0A1J0GMA9_9CLOT</name>
<accession>A0A1J0GMA9</accession>
<reference evidence="9" key="1">
    <citation type="journal article" date="2016" name="Front. Microbiol.">
        <title>Complete Genome Sequence of Clostridium estertheticum DSM 8809, a Microbe Identified in Spoiled Vacuum Packed Beef.</title>
        <authorList>
            <person name="Yu Z."/>
            <person name="Gunn L."/>
            <person name="Brennan E."/>
            <person name="Reid R."/>
            <person name="Wall P.G."/>
            <person name="Gaora O.P."/>
            <person name="Hurley D."/>
            <person name="Bolton D."/>
            <person name="Fanning S."/>
        </authorList>
    </citation>
    <scope>NUCLEOTIDE SEQUENCE [LARGE SCALE GENOMIC DNA]</scope>
    <source>
        <strain evidence="9">DSM 8809</strain>
    </source>
</reference>
<dbReference type="InterPro" id="IPR026870">
    <property type="entry name" value="Zinc_ribbon_dom"/>
</dbReference>
<evidence type="ECO:0000259" key="7">
    <source>
        <dbReference type="Pfam" id="PF13240"/>
    </source>
</evidence>
<keyword evidence="4 5" id="KW-0472">Membrane</keyword>
<evidence type="ECO:0000313" key="9">
    <source>
        <dbReference type="Proteomes" id="UP000182569"/>
    </source>
</evidence>
<evidence type="ECO:0000256" key="2">
    <source>
        <dbReference type="ARBA" id="ARBA00022692"/>
    </source>
</evidence>
<dbReference type="KEGG" id="ceu:A7L45_21820"/>
<organism evidence="8 9">
    <name type="scientific">Clostridium estertheticum subsp. estertheticum</name>
    <dbReference type="NCBI Taxonomy" id="1552"/>
    <lineage>
        <taxon>Bacteria</taxon>
        <taxon>Bacillati</taxon>
        <taxon>Bacillota</taxon>
        <taxon>Clostridia</taxon>
        <taxon>Eubacteriales</taxon>
        <taxon>Clostridiaceae</taxon>
        <taxon>Clostridium</taxon>
    </lineage>
</organism>
<gene>
    <name evidence="8" type="ORF">A7L45_21820</name>
</gene>
<evidence type="ECO:0008006" key="10">
    <source>
        <dbReference type="Google" id="ProtNLM"/>
    </source>
</evidence>
<dbReference type="OrthoDB" id="8215804at2"/>
<dbReference type="Pfam" id="PF05154">
    <property type="entry name" value="TM2"/>
    <property type="match status" value="1"/>
</dbReference>
<feature type="domain" description="TM2" evidence="6">
    <location>
        <begin position="38"/>
        <end position="86"/>
    </location>
</feature>
<evidence type="ECO:0000256" key="5">
    <source>
        <dbReference type="SAM" id="Phobius"/>
    </source>
</evidence>